<evidence type="ECO:0000313" key="3">
    <source>
        <dbReference type="EMBL" id="MPM87951.1"/>
    </source>
</evidence>
<dbReference type="AlphaFoldDB" id="A0A645DFC5"/>
<dbReference type="NCBIfam" id="TIGR01633">
    <property type="entry name" value="phi3626_gp14_N"/>
    <property type="match status" value="1"/>
</dbReference>
<dbReference type="InterPro" id="IPR006520">
    <property type="entry name" value="Dit_BPSPP_N"/>
</dbReference>
<dbReference type="InterPro" id="IPR008841">
    <property type="entry name" value="Siphovirus-type_tail_N"/>
</dbReference>
<dbReference type="Pfam" id="PF05709">
    <property type="entry name" value="Sipho_tail"/>
    <property type="match status" value="1"/>
</dbReference>
<evidence type="ECO:0000259" key="1">
    <source>
        <dbReference type="Pfam" id="PF05709"/>
    </source>
</evidence>
<dbReference type="EMBL" id="VSSQ01035669">
    <property type="protein sequence ID" value="MPM87951.1"/>
    <property type="molecule type" value="Genomic_DNA"/>
</dbReference>
<dbReference type="Pfam" id="PF22768">
    <property type="entry name" value="SPP1_Dit"/>
    <property type="match status" value="1"/>
</dbReference>
<organism evidence="3">
    <name type="scientific">bioreactor metagenome</name>
    <dbReference type="NCBI Taxonomy" id="1076179"/>
    <lineage>
        <taxon>unclassified sequences</taxon>
        <taxon>metagenomes</taxon>
        <taxon>ecological metagenomes</taxon>
    </lineage>
</organism>
<accession>A0A645DFC5</accession>
<name>A0A645DFC5_9ZZZZ</name>
<feature type="domain" description="Siphovirus-type tail component RIFT-related" evidence="1">
    <location>
        <begin position="40"/>
        <end position="139"/>
    </location>
</feature>
<feature type="domain" description="Siphovirus-type tail component C-terminal" evidence="2">
    <location>
        <begin position="173"/>
        <end position="261"/>
    </location>
</feature>
<protein>
    <recommendedName>
        <fullName evidence="4">Phage tail protein</fullName>
    </recommendedName>
</protein>
<comment type="caution">
    <text evidence="3">The sequence shown here is derived from an EMBL/GenBank/DDBJ whole genome shotgun (WGS) entry which is preliminary data.</text>
</comment>
<sequence length="262" mass="28761">MYGFTDTNAIPEQTLGLAMRFGGVYFEEALSGYKTLNVGGRELIGNELETATGKGNDGSVITGQTLPSRMLTIQYKLEAKTDAECRHNFETLNFLLRKNGKNNVAITFTDEPGRTYYGRLQSVDDVPYDRNTVTGTFTLYCENPYKYGDSLESVGTSITIGEFCPYDVLPDLITATLSTDATKITIDNTTTGKHIILNGTYTAGQTLVVGIANRIITLNGQNIKNNLDYVESDFRSFVVSPGDVITMSPSSSMTIAMRGRWL</sequence>
<dbReference type="Gene3D" id="2.60.120.860">
    <property type="match status" value="1"/>
</dbReference>
<evidence type="ECO:0000259" key="2">
    <source>
        <dbReference type="Pfam" id="PF22768"/>
    </source>
</evidence>
<reference evidence="3" key="1">
    <citation type="submission" date="2019-08" db="EMBL/GenBank/DDBJ databases">
        <authorList>
            <person name="Kucharzyk K."/>
            <person name="Murdoch R.W."/>
            <person name="Higgins S."/>
            <person name="Loffler F."/>
        </authorList>
    </citation>
    <scope>NUCLEOTIDE SEQUENCE</scope>
</reference>
<dbReference type="Gene3D" id="2.40.30.200">
    <property type="match status" value="1"/>
</dbReference>
<proteinExistence type="predicted"/>
<dbReference type="InterPro" id="IPR054738">
    <property type="entry name" value="Siphovirus-type_tail_C"/>
</dbReference>
<gene>
    <name evidence="3" type="ORF">SDC9_135052</name>
</gene>
<evidence type="ECO:0008006" key="4">
    <source>
        <dbReference type="Google" id="ProtNLM"/>
    </source>
</evidence>